<evidence type="ECO:0000313" key="1">
    <source>
        <dbReference type="EMBL" id="KAK8525053.1"/>
    </source>
</evidence>
<sequence length="147" mass="17412">MEAEWHRIKDAAPSPLSFVDKLRSLKVVLKVWNRESFGSVDLQIETTIELLNDLEEGGMVSVHRRNLRPLHRSSIWRQKSRISWLREGDRNTRFFQQTSKLRGMRNLIWGLQVHGRWVTSPTLLKRYVSRFFCVHFSQRPIGTLLSR</sequence>
<gene>
    <name evidence="1" type="ORF">V6N12_029901</name>
</gene>
<accession>A0ABR2CXG4</accession>
<comment type="caution">
    <text evidence="1">The sequence shown here is derived from an EMBL/GenBank/DDBJ whole genome shotgun (WGS) entry which is preliminary data.</text>
</comment>
<name>A0ABR2CXG4_9ROSI</name>
<proteinExistence type="predicted"/>
<protein>
    <submittedName>
        <fullName evidence="1">Uncharacterized protein</fullName>
    </submittedName>
</protein>
<dbReference type="Proteomes" id="UP001472677">
    <property type="component" value="Unassembled WGS sequence"/>
</dbReference>
<organism evidence="1 2">
    <name type="scientific">Hibiscus sabdariffa</name>
    <name type="common">roselle</name>
    <dbReference type="NCBI Taxonomy" id="183260"/>
    <lineage>
        <taxon>Eukaryota</taxon>
        <taxon>Viridiplantae</taxon>
        <taxon>Streptophyta</taxon>
        <taxon>Embryophyta</taxon>
        <taxon>Tracheophyta</taxon>
        <taxon>Spermatophyta</taxon>
        <taxon>Magnoliopsida</taxon>
        <taxon>eudicotyledons</taxon>
        <taxon>Gunneridae</taxon>
        <taxon>Pentapetalae</taxon>
        <taxon>rosids</taxon>
        <taxon>malvids</taxon>
        <taxon>Malvales</taxon>
        <taxon>Malvaceae</taxon>
        <taxon>Malvoideae</taxon>
        <taxon>Hibiscus</taxon>
    </lineage>
</organism>
<dbReference type="EMBL" id="JBBPBM010000041">
    <property type="protein sequence ID" value="KAK8525053.1"/>
    <property type="molecule type" value="Genomic_DNA"/>
</dbReference>
<evidence type="ECO:0000313" key="2">
    <source>
        <dbReference type="Proteomes" id="UP001472677"/>
    </source>
</evidence>
<keyword evidence="2" id="KW-1185">Reference proteome</keyword>
<reference evidence="1 2" key="1">
    <citation type="journal article" date="2024" name="G3 (Bethesda)">
        <title>Genome assembly of Hibiscus sabdariffa L. provides insights into metabolisms of medicinal natural products.</title>
        <authorList>
            <person name="Kim T."/>
        </authorList>
    </citation>
    <scope>NUCLEOTIDE SEQUENCE [LARGE SCALE GENOMIC DNA]</scope>
    <source>
        <strain evidence="1">TK-2024</strain>
        <tissue evidence="1">Old leaves</tissue>
    </source>
</reference>